<dbReference type="Proteomes" id="UP001476950">
    <property type="component" value="Unassembled WGS sequence"/>
</dbReference>
<dbReference type="SUPFAM" id="SSF48371">
    <property type="entry name" value="ARM repeat"/>
    <property type="match status" value="1"/>
</dbReference>
<evidence type="ECO:0000256" key="1">
    <source>
        <dbReference type="ARBA" id="ARBA00022549"/>
    </source>
</evidence>
<organism evidence="3 4">
    <name type="scientific">Stenomitos frigidus AS-A4</name>
    <dbReference type="NCBI Taxonomy" id="2933935"/>
    <lineage>
        <taxon>Bacteria</taxon>
        <taxon>Bacillati</taxon>
        <taxon>Cyanobacteriota</taxon>
        <taxon>Cyanophyceae</taxon>
        <taxon>Leptolyngbyales</taxon>
        <taxon>Leptolyngbyaceae</taxon>
        <taxon>Stenomitos</taxon>
    </lineage>
</organism>
<protein>
    <submittedName>
        <fullName evidence="3">HEAT repeat domain-containing protein</fullName>
    </submittedName>
</protein>
<evidence type="ECO:0000313" key="4">
    <source>
        <dbReference type="Proteomes" id="UP001476950"/>
    </source>
</evidence>
<reference evidence="3 4" key="1">
    <citation type="submission" date="2022-04" db="EMBL/GenBank/DDBJ databases">
        <title>Positive selection, recombination, and allopatry shape intraspecific diversity of widespread and dominant cyanobacteria.</title>
        <authorList>
            <person name="Wei J."/>
            <person name="Shu W."/>
            <person name="Hu C."/>
        </authorList>
    </citation>
    <scope>NUCLEOTIDE SEQUENCE [LARGE SCALE GENOMIC DNA]</scope>
    <source>
        <strain evidence="3 4">AS-A4</strain>
    </source>
</reference>
<sequence length="222" mass="24174">MNVIWFGLILYALAEAIVAGSRVYQKRQTTLTAQPSTLQTAQPKSRSLPQLTPATVQLEPDLDRAVPEILNQPVNEPTIQLNTDETGLSLAASLSVSEASHPDAQLHGNQVIDLHPENSEFAHSEAEPESSVAPEHQSVLAEIFQLNETDSDDTIAQLQQSLNHPDHLVRVAIVIKLEEIAAKQGEQAAEAKEMLTQLSQDDNSDVRSQAVLVLTKIAPMVL</sequence>
<evidence type="ECO:0000313" key="3">
    <source>
        <dbReference type="EMBL" id="MEP1061789.1"/>
    </source>
</evidence>
<name>A0ABV0KRC4_9CYAN</name>
<dbReference type="Pfam" id="PF13646">
    <property type="entry name" value="HEAT_2"/>
    <property type="match status" value="1"/>
</dbReference>
<proteinExistence type="predicted"/>
<dbReference type="InterPro" id="IPR011989">
    <property type="entry name" value="ARM-like"/>
</dbReference>
<keyword evidence="4" id="KW-1185">Reference proteome</keyword>
<gene>
    <name evidence="3" type="ORF">NDI38_25795</name>
</gene>
<evidence type="ECO:0000256" key="2">
    <source>
        <dbReference type="ARBA" id="ARBA00022738"/>
    </source>
</evidence>
<dbReference type="RefSeq" id="WP_190448012.1">
    <property type="nucleotide sequence ID" value="NZ_JAMPLM010000044.1"/>
</dbReference>
<dbReference type="InterPro" id="IPR016024">
    <property type="entry name" value="ARM-type_fold"/>
</dbReference>
<keyword evidence="1" id="KW-0042">Antenna complex</keyword>
<accession>A0ABV0KRC4</accession>
<comment type="caution">
    <text evidence="3">The sequence shown here is derived from an EMBL/GenBank/DDBJ whole genome shotgun (WGS) entry which is preliminary data.</text>
</comment>
<dbReference type="EMBL" id="JAMPLM010000044">
    <property type="protein sequence ID" value="MEP1061789.1"/>
    <property type="molecule type" value="Genomic_DNA"/>
</dbReference>
<dbReference type="Gene3D" id="1.25.10.10">
    <property type="entry name" value="Leucine-rich Repeat Variant"/>
    <property type="match status" value="1"/>
</dbReference>
<keyword evidence="2" id="KW-0605">Phycobilisome</keyword>